<dbReference type="InterPro" id="IPR013762">
    <property type="entry name" value="Integrase-like_cat_sf"/>
</dbReference>
<dbReference type="AlphaFoldDB" id="A0A2A5JGW3"/>
<dbReference type="Gene3D" id="1.10.443.10">
    <property type="entry name" value="Intergrase catalytic core"/>
    <property type="match status" value="1"/>
</dbReference>
<name>A0A2A5JGW3_RHOSG</name>
<dbReference type="CDD" id="cd00397">
    <property type="entry name" value="DNA_BRE_C"/>
    <property type="match status" value="1"/>
</dbReference>
<dbReference type="Pfam" id="PF00589">
    <property type="entry name" value="Phage_integrase"/>
    <property type="match status" value="1"/>
</dbReference>
<protein>
    <recommendedName>
        <fullName evidence="2">Tyr recombinase domain-containing protein</fullName>
    </recommendedName>
</protein>
<keyword evidence="1" id="KW-0233">DNA recombination</keyword>
<reference evidence="3 4" key="1">
    <citation type="submission" date="2017-07" db="EMBL/GenBank/DDBJ databases">
        <title>Draft sequence of Rhodococcus enclensis 23b-28.</title>
        <authorList>
            <person name="Besaury L."/>
            <person name="Sancelme M."/>
            <person name="Amato P."/>
            <person name="Lallement A."/>
            <person name="Delort A.-M."/>
        </authorList>
    </citation>
    <scope>NUCLEOTIDE SEQUENCE [LARGE SCALE GENOMIC DNA]</scope>
    <source>
        <strain evidence="3 4">23b-28</strain>
    </source>
</reference>
<dbReference type="GO" id="GO:0015074">
    <property type="term" value="P:DNA integration"/>
    <property type="evidence" value="ECO:0007669"/>
    <property type="project" value="InterPro"/>
</dbReference>
<dbReference type="PROSITE" id="PS51898">
    <property type="entry name" value="TYR_RECOMBINASE"/>
    <property type="match status" value="1"/>
</dbReference>
<proteinExistence type="predicted"/>
<organism evidence="3 4">
    <name type="scientific">Rhodococcus qingshengii</name>
    <dbReference type="NCBI Taxonomy" id="334542"/>
    <lineage>
        <taxon>Bacteria</taxon>
        <taxon>Bacillati</taxon>
        <taxon>Actinomycetota</taxon>
        <taxon>Actinomycetes</taxon>
        <taxon>Mycobacteriales</taxon>
        <taxon>Nocardiaceae</taxon>
        <taxon>Rhodococcus</taxon>
        <taxon>Rhodococcus erythropolis group</taxon>
    </lineage>
</organism>
<dbReference type="SUPFAM" id="SSF56349">
    <property type="entry name" value="DNA breaking-rejoining enzymes"/>
    <property type="match status" value="1"/>
</dbReference>
<accession>A0A2A5JGW3</accession>
<dbReference type="GO" id="GO:0006310">
    <property type="term" value="P:DNA recombination"/>
    <property type="evidence" value="ECO:0007669"/>
    <property type="project" value="UniProtKB-KW"/>
</dbReference>
<dbReference type="InterPro" id="IPR002104">
    <property type="entry name" value="Integrase_catalytic"/>
</dbReference>
<gene>
    <name evidence="3" type="ORF">CHR55_03745</name>
</gene>
<dbReference type="GO" id="GO:0003677">
    <property type="term" value="F:DNA binding"/>
    <property type="evidence" value="ECO:0007669"/>
    <property type="project" value="InterPro"/>
</dbReference>
<evidence type="ECO:0000313" key="4">
    <source>
        <dbReference type="Proteomes" id="UP000230886"/>
    </source>
</evidence>
<comment type="caution">
    <text evidence="3">The sequence shown here is derived from an EMBL/GenBank/DDBJ whole genome shotgun (WGS) entry which is preliminary data.</text>
</comment>
<dbReference type="InterPro" id="IPR011010">
    <property type="entry name" value="DNA_brk_join_enz"/>
</dbReference>
<dbReference type="Proteomes" id="UP000230886">
    <property type="component" value="Unassembled WGS sequence"/>
</dbReference>
<evidence type="ECO:0000313" key="3">
    <source>
        <dbReference type="EMBL" id="PCK28459.1"/>
    </source>
</evidence>
<sequence length="735" mass="83380">MSITALPVQSRALSTGNEQTWKAWLIERIDPQWRVAEWDSRRQVFTGDVDNEMTAVYLCRVDQCMTVVEIFDRRCRRCERHRKLNGTSPSFFDRTFDPDSVPRRDEKAFSKVDFELSEVNGTVAAEIIYGVQQRDRDQIILVPMRIRSIVSHLPPDCRSLLDVAGNRQFEKALGAAAGGVFRSLVTHLQRAHVVYSGTDPTMADVWKPAVVGLQAAPDRRYSAAGGVVDFREIRQRWLREITKQFGREVRPPVTTLRHTVHAAEIASRQLSLRTNGDHPELLDHGDMSAVVEGFRTSADREGKPHSFTHRRSLLGWWRRLLEFSRRTGAMDDIPGSFALDLRSHTIAQVETSEDDFGRTIPEHVIAQLDQHLELLGRHSTYSAPGWNPDDYAMMYQTVYQIIRDTGRRPSEIVGLKRSCLDWVDGKPTLVYDNRKRRRMGRRLPISTATATVIDQWLDHLQSLSVPDTLCDWLFPTPGTRNNIRRGHLSGAQFGSRAFAIWIDAIPELVDERLDDDGNPALYDRSMITPYGLRHSYAQRHADNGTPVDVLRELMDHRSVDTTMGYFSVTLKRKRQATEEISKFAIDRHGRPAGFTSVTEYERQSVAVPFGNCTEPSNIKAGGQHCPIRFQCAGCSFYRPDPSYRPAIEQHLAELRTDKETAIATDSASWVITNFDAQIHAFTDVISSMDAMLADLPADQRAVIDDASRELRKARTAAAFIPLESVTTHTNEDEQR</sequence>
<dbReference type="RefSeq" id="WP_099696970.1">
    <property type="nucleotide sequence ID" value="NZ_JASIRM010000038.1"/>
</dbReference>
<evidence type="ECO:0000259" key="2">
    <source>
        <dbReference type="PROSITE" id="PS51898"/>
    </source>
</evidence>
<feature type="domain" description="Tyr recombinase" evidence="2">
    <location>
        <begin position="367"/>
        <end position="578"/>
    </location>
</feature>
<evidence type="ECO:0000256" key="1">
    <source>
        <dbReference type="ARBA" id="ARBA00023172"/>
    </source>
</evidence>
<dbReference type="EMBL" id="NOVD01000002">
    <property type="protein sequence ID" value="PCK28459.1"/>
    <property type="molecule type" value="Genomic_DNA"/>
</dbReference>